<dbReference type="EMBL" id="CP016908">
    <property type="protein sequence ID" value="APS00534.1"/>
    <property type="molecule type" value="Genomic_DNA"/>
</dbReference>
<sequence length="378" mass="40667">MTNPKGIYRIGILRGHGTPDHILVVEGQVVEPTSIGRKAMWSIQASGLLDIHAFLYFDGKTLFICSATTQFPAKLNHHPIPTEWTPIPYPCQFQCGEATFSFEEAPDSALSALDTSIPLDNSILEEEEIPLSLIPEMEAEEEELEEIELEAAVPSVSVLPPVISSLSAASAKASTATYSLTAVESQAHMLSLSTKTDPATGPLTDGPLPANTNASKQLTRLQVLLFAAIFISLVGVGFLWTQPKKAEQVYTLVPNPSSLASASPSTNTSVSPPVASNATTLPTIEVKEPSESSSYNSSKIKPIPSVPSRSHPLPNAANPASTLYPKNLERAAADAFMQGDQQAAMKLYDRLAAENPTRPVFQQASRILHRRLEAPSFR</sequence>
<gene>
    <name evidence="3" type="ORF">BCY86_07485</name>
</gene>
<keyword evidence="2" id="KW-0472">Membrane</keyword>
<feature type="compositionally biased region" description="Low complexity" evidence="1">
    <location>
        <begin position="260"/>
        <end position="276"/>
    </location>
</feature>
<dbReference type="OrthoDB" id="9821935at2"/>
<dbReference type="AlphaFoldDB" id="A0A1L6MYB1"/>
<keyword evidence="4" id="KW-1185">Reference proteome</keyword>
<feature type="transmembrane region" description="Helical" evidence="2">
    <location>
        <begin position="223"/>
        <end position="241"/>
    </location>
</feature>
<accession>A0A1L6MYB1</accession>
<dbReference type="STRING" id="1882918.BCY86_07485"/>
<organism evidence="3 4">
    <name type="scientific">Pajaroellobacter abortibovis</name>
    <dbReference type="NCBI Taxonomy" id="1882918"/>
    <lineage>
        <taxon>Bacteria</taxon>
        <taxon>Pseudomonadati</taxon>
        <taxon>Myxococcota</taxon>
        <taxon>Polyangia</taxon>
        <taxon>Polyangiales</taxon>
        <taxon>Polyangiaceae</taxon>
    </lineage>
</organism>
<keyword evidence="2" id="KW-0812">Transmembrane</keyword>
<feature type="compositionally biased region" description="Low complexity" evidence="1">
    <location>
        <begin position="291"/>
        <end position="310"/>
    </location>
</feature>
<evidence type="ECO:0000313" key="4">
    <source>
        <dbReference type="Proteomes" id="UP000185544"/>
    </source>
</evidence>
<keyword evidence="2" id="KW-1133">Transmembrane helix</keyword>
<evidence type="ECO:0000256" key="2">
    <source>
        <dbReference type="SAM" id="Phobius"/>
    </source>
</evidence>
<protein>
    <submittedName>
        <fullName evidence="3">Uncharacterized protein</fullName>
    </submittedName>
</protein>
<evidence type="ECO:0000313" key="3">
    <source>
        <dbReference type="EMBL" id="APS00534.1"/>
    </source>
</evidence>
<proteinExistence type="predicted"/>
<evidence type="ECO:0000256" key="1">
    <source>
        <dbReference type="SAM" id="MobiDB-lite"/>
    </source>
</evidence>
<reference evidence="3 4" key="1">
    <citation type="submission" date="2016-08" db="EMBL/GenBank/DDBJ databases">
        <title>Identification and validation of antigenic proteins from Pajaroellobacter abortibovis using de-novo genome sequence assembly and reverse vaccinology.</title>
        <authorList>
            <person name="Welly B.T."/>
            <person name="Miller M.R."/>
            <person name="Stott J.L."/>
            <person name="Blanchard M.T."/>
            <person name="Islas-Trejo A.D."/>
            <person name="O'Rourke S.M."/>
            <person name="Young A.E."/>
            <person name="Medrano J.F."/>
            <person name="Van Eenennaam A.L."/>
        </authorList>
    </citation>
    <scope>NUCLEOTIDE SEQUENCE [LARGE SCALE GENOMIC DNA]</scope>
    <source>
        <strain evidence="3 4">BTF92-0548A/99-0131</strain>
    </source>
</reference>
<dbReference type="RefSeq" id="WP_075277203.1">
    <property type="nucleotide sequence ID" value="NZ_CP016908.1"/>
</dbReference>
<name>A0A1L6MYB1_9BACT</name>
<dbReference type="KEGG" id="pabo:BCY86_07485"/>
<dbReference type="Proteomes" id="UP000185544">
    <property type="component" value="Chromosome"/>
</dbReference>
<feature type="region of interest" description="Disordered" evidence="1">
    <location>
        <begin position="260"/>
        <end position="318"/>
    </location>
</feature>